<accession>A0A974GY35</accession>
<sequence>MRPSIYTQFHKSFFFFSVSRSFLTMRSGRHRLATFPLLYEGNIFRTVQLRVFLHPRPQMKQNPSWPFTDASCDLS</sequence>
<dbReference type="EMBL" id="KV521318">
    <property type="protein sequence ID" value="OCT55203.1"/>
    <property type="molecule type" value="Genomic_DNA"/>
</dbReference>
<gene>
    <name evidence="1" type="ORF">XELAEV_18003891mg</name>
</gene>
<dbReference type="Proteomes" id="UP000694892">
    <property type="component" value="Unassembled WGS sequence"/>
</dbReference>
<evidence type="ECO:0000313" key="1">
    <source>
        <dbReference type="EMBL" id="OCT55203.1"/>
    </source>
</evidence>
<proteinExistence type="predicted"/>
<name>A0A974GY35_XENLA</name>
<organism evidence="1">
    <name type="scientific">Xenopus laevis</name>
    <name type="common">African clawed frog</name>
    <dbReference type="NCBI Taxonomy" id="8355"/>
    <lineage>
        <taxon>Eukaryota</taxon>
        <taxon>Metazoa</taxon>
        <taxon>Chordata</taxon>
        <taxon>Craniata</taxon>
        <taxon>Vertebrata</taxon>
        <taxon>Euteleostomi</taxon>
        <taxon>Amphibia</taxon>
        <taxon>Batrachia</taxon>
        <taxon>Anura</taxon>
        <taxon>Pipoidea</taxon>
        <taxon>Pipidae</taxon>
        <taxon>Xenopodinae</taxon>
        <taxon>Xenopus</taxon>
        <taxon>Xenopus</taxon>
    </lineage>
</organism>
<reference evidence="1" key="1">
    <citation type="submission" date="2016-05" db="EMBL/GenBank/DDBJ databases">
        <title>WGS assembly of Xenopus laevis.</title>
        <authorList>
            <person name="Session A."/>
            <person name="Uno Y."/>
            <person name="Kwon T."/>
            <person name="Chapman J."/>
            <person name="Toyoda A."/>
            <person name="Takahashi S."/>
            <person name="Fukui A."/>
            <person name="Hikosaka A."/>
            <person name="Putnam N."/>
            <person name="Stites J."/>
            <person name="Van Heeringen S."/>
            <person name="Quigley I."/>
            <person name="Heinz S."/>
            <person name="Hellsten U."/>
            <person name="Lyons J."/>
            <person name="Suzuki A."/>
            <person name="Kondo M."/>
            <person name="Ogino H."/>
            <person name="Ochi H."/>
            <person name="Bogdanovic O."/>
            <person name="Lister R."/>
            <person name="Georgiou G."/>
            <person name="Paranjpe S."/>
            <person name="Van Kruijsbergen I."/>
            <person name="Mozaffari S."/>
            <person name="Shu S."/>
            <person name="Schmutz J."/>
            <person name="Jenkins J."/>
            <person name="Grimwood J."/>
            <person name="Carlson J."/>
            <person name="Mitros T."/>
            <person name="Simakov O."/>
            <person name="Heald R."/>
            <person name="Miller K."/>
            <person name="Haudenschild C."/>
            <person name="Kuroki Y."/>
            <person name="Tanaka T."/>
            <person name="Michiue T."/>
            <person name="Watanabe M."/>
            <person name="Kinoshita T."/>
            <person name="Ohta Y."/>
            <person name="Mawaribuchi S."/>
            <person name="Suzuki Y."/>
            <person name="Haramoto Y."/>
            <person name="Yamamoto T."/>
            <person name="Takagi C."/>
            <person name="Kitzman J."/>
            <person name="Shendure J."/>
            <person name="Nakayama T."/>
            <person name="Izutsu Y."/>
            <person name="Robert J."/>
            <person name="Dichmann D."/>
            <person name="Flajnik M."/>
            <person name="Houston D."/>
            <person name="Marcotte E."/>
            <person name="Wallingford J."/>
            <person name="Ito Y."/>
            <person name="Asashima M."/>
            <person name="Ueno N."/>
            <person name="Matsuda Y."/>
            <person name="Jan Veenstra G."/>
            <person name="Fujiyama A."/>
            <person name="Harland R."/>
            <person name="Taira M."/>
            <person name="Rokhsar D.S."/>
        </authorList>
    </citation>
    <scope>NUCLEOTIDE SEQUENCE</scope>
    <source>
        <strain evidence="1">J</strain>
        <tissue evidence="1">Blood</tissue>
    </source>
</reference>
<dbReference type="AlphaFoldDB" id="A0A974GY35"/>
<protein>
    <submittedName>
        <fullName evidence="1">Uncharacterized protein</fullName>
    </submittedName>
</protein>